<evidence type="ECO:0000259" key="5">
    <source>
        <dbReference type="PROSITE" id="PS50255"/>
    </source>
</evidence>
<evidence type="ECO:0000256" key="1">
    <source>
        <dbReference type="ARBA" id="ARBA00022617"/>
    </source>
</evidence>
<keyword evidence="4" id="KW-1133">Transmembrane helix</keyword>
<comment type="caution">
    <text evidence="6">The sequence shown here is derived from an EMBL/GenBank/DDBJ whole genome shotgun (WGS) entry which is preliminary data.</text>
</comment>
<dbReference type="InterPro" id="IPR001199">
    <property type="entry name" value="Cyt_B5-like_heme/steroid-bd"/>
</dbReference>
<dbReference type="Gene3D" id="3.10.120.10">
    <property type="entry name" value="Cytochrome b5-like heme/steroid binding domain"/>
    <property type="match status" value="1"/>
</dbReference>
<keyword evidence="4" id="KW-0472">Membrane</keyword>
<dbReference type="RefSeq" id="WP_190943820.1">
    <property type="nucleotide sequence ID" value="NZ_JACJSI010000087.1"/>
</dbReference>
<keyword evidence="2" id="KW-0479">Metal-binding</keyword>
<proteinExistence type="predicted"/>
<evidence type="ECO:0000256" key="3">
    <source>
        <dbReference type="ARBA" id="ARBA00023004"/>
    </source>
</evidence>
<gene>
    <name evidence="6" type="ORF">H6G97_28155</name>
</gene>
<dbReference type="Pfam" id="PF00173">
    <property type="entry name" value="Cyt-b5"/>
    <property type="match status" value="1"/>
</dbReference>
<evidence type="ECO:0000313" key="6">
    <source>
        <dbReference type="EMBL" id="MBD2533236.1"/>
    </source>
</evidence>
<keyword evidence="7" id="KW-1185">Reference proteome</keyword>
<feature type="transmembrane region" description="Helical" evidence="4">
    <location>
        <begin position="186"/>
        <end position="207"/>
    </location>
</feature>
<keyword evidence="4" id="KW-0812">Transmembrane</keyword>
<feature type="transmembrane region" description="Helical" evidence="4">
    <location>
        <begin position="304"/>
        <end position="328"/>
    </location>
</feature>
<evidence type="ECO:0000256" key="2">
    <source>
        <dbReference type="ARBA" id="ARBA00022723"/>
    </source>
</evidence>
<dbReference type="EMBL" id="JACJSI010000087">
    <property type="protein sequence ID" value="MBD2533236.1"/>
    <property type="molecule type" value="Genomic_DNA"/>
</dbReference>
<dbReference type="SUPFAM" id="SSF55856">
    <property type="entry name" value="Cytochrome b5-like heme/steroid binding domain"/>
    <property type="match status" value="1"/>
</dbReference>
<reference evidence="6 7" key="1">
    <citation type="journal article" date="2020" name="ISME J.">
        <title>Comparative genomics reveals insights into cyanobacterial evolution and habitat adaptation.</title>
        <authorList>
            <person name="Chen M.Y."/>
            <person name="Teng W.K."/>
            <person name="Zhao L."/>
            <person name="Hu C.X."/>
            <person name="Zhou Y.K."/>
            <person name="Han B.P."/>
            <person name="Song L.R."/>
            <person name="Shu W.S."/>
        </authorList>
    </citation>
    <scope>NUCLEOTIDE SEQUENCE [LARGE SCALE GENOMIC DNA]</scope>
    <source>
        <strain evidence="6 7">FACHB-838</strain>
    </source>
</reference>
<feature type="transmembrane region" description="Helical" evidence="4">
    <location>
        <begin position="213"/>
        <end position="237"/>
    </location>
</feature>
<dbReference type="PANTHER" id="PTHR19353:SF19">
    <property type="entry name" value="DELTA(5) FATTY ACID DESATURASE C-RELATED"/>
    <property type="match status" value="1"/>
</dbReference>
<dbReference type="PANTHER" id="PTHR19353">
    <property type="entry name" value="FATTY ACID DESATURASE 2"/>
    <property type="match status" value="1"/>
</dbReference>
<protein>
    <submittedName>
        <fullName evidence="6">Cytochrome b5 domain-containing protein</fullName>
    </submittedName>
</protein>
<dbReference type="InterPro" id="IPR012171">
    <property type="entry name" value="Fatty_acid_desaturase"/>
</dbReference>
<evidence type="ECO:0000313" key="7">
    <source>
        <dbReference type="Proteomes" id="UP000623440"/>
    </source>
</evidence>
<organism evidence="6 7">
    <name type="scientific">Nostoc flagelliforme FACHB-838</name>
    <dbReference type="NCBI Taxonomy" id="2692904"/>
    <lineage>
        <taxon>Bacteria</taxon>
        <taxon>Bacillati</taxon>
        <taxon>Cyanobacteriota</taxon>
        <taxon>Cyanophyceae</taxon>
        <taxon>Nostocales</taxon>
        <taxon>Nostocaceae</taxon>
        <taxon>Nostoc</taxon>
    </lineage>
</organism>
<dbReference type="PROSITE" id="PS50255">
    <property type="entry name" value="CYTOCHROME_B5_2"/>
    <property type="match status" value="1"/>
</dbReference>
<dbReference type="InterPro" id="IPR036400">
    <property type="entry name" value="Cyt_B5-like_heme/steroid_sf"/>
</dbReference>
<dbReference type="Proteomes" id="UP000623440">
    <property type="component" value="Unassembled WGS sequence"/>
</dbReference>
<name>A0ABR8DUW3_9NOSO</name>
<dbReference type="InterPro" id="IPR018506">
    <property type="entry name" value="Cyt_B5_heme-BS"/>
</dbReference>
<keyword evidence="1" id="KW-0349">Heme</keyword>
<feature type="transmembrane region" description="Helical" evidence="4">
    <location>
        <begin position="340"/>
        <end position="362"/>
    </location>
</feature>
<keyword evidence="3" id="KW-0408">Iron</keyword>
<dbReference type="PROSITE" id="PS00191">
    <property type="entry name" value="CYTOCHROME_B5_1"/>
    <property type="match status" value="1"/>
</dbReference>
<feature type="transmembrane region" description="Helical" evidence="4">
    <location>
        <begin position="374"/>
        <end position="394"/>
    </location>
</feature>
<evidence type="ECO:0000256" key="4">
    <source>
        <dbReference type="SAM" id="Phobius"/>
    </source>
</evidence>
<sequence length="538" mass="61574">MNNHTNVEENQIAENISDRNNQILGDRQPINTLEQLTLHNQVGDLLLLSPENENEPPPPLDVTSLPNVWIYDGGAYDLTEFIAKHPGGQFFIRRTKNRDITTFVNFFHSNPEKVRKVLEKYSLGGPATLQDVHPTCWAPKFLFSQDFDSWRDTPKYNFKKDEQLLDRIRARLNKSEMKEKVAQMDFLFNLVSIMLVIGYVLIEWLRLDFKQYMPIYIFIPLMAMVKISLSGVGHYILHRPQIGLNKIFAHAFDINYVPLAIVQIDGHNLMHHPFIESKADVKKNGTVSFFLELPRYYRIPLHTLHIIAHVISGMFAQITIVAILSIQGIIKERNPEGKGIIWPLGFPIESFVGAFGIHLLMLGELILFTLKGDFIAWVGQFLLTLWVTTFLILASPDFAEATTEEETNWEEKDWAVLQIENSRDLSIIGNKYIDSFLSAGLSPHRVHHVLPQQKSAFANIISEDIVREEAAKFNVEWLQPKNLFFDWLPSLINQYLAAPSVMAKENKLGLFKEHFHPQALKLSVNYIISGFIGFSGIG</sequence>
<feature type="domain" description="Cytochrome b5 heme-binding" evidence="5">
    <location>
        <begin position="28"/>
        <end position="124"/>
    </location>
</feature>
<accession>A0ABR8DUW3</accession>